<keyword evidence="2" id="KW-1185">Reference proteome</keyword>
<reference evidence="1 2" key="1">
    <citation type="submission" date="2018-06" db="EMBL/GenBank/DDBJ databases">
        <title>Complete Genomes of Monosporascus.</title>
        <authorList>
            <person name="Robinson A.J."/>
            <person name="Natvig D.O."/>
        </authorList>
    </citation>
    <scope>NUCLEOTIDE SEQUENCE [LARGE SCALE GENOMIC DNA]</scope>
    <source>
        <strain evidence="1 2">CBS 609.92</strain>
    </source>
</reference>
<accession>A0ABY0GTL7</accession>
<dbReference type="EMBL" id="QJNS01000541">
    <property type="protein sequence ID" value="RYO76850.1"/>
    <property type="molecule type" value="Genomic_DNA"/>
</dbReference>
<proteinExistence type="predicted"/>
<evidence type="ECO:0000313" key="2">
    <source>
        <dbReference type="Proteomes" id="UP000294003"/>
    </source>
</evidence>
<protein>
    <submittedName>
        <fullName evidence="1">Uncharacterized protein</fullName>
    </submittedName>
</protein>
<dbReference type="Proteomes" id="UP000294003">
    <property type="component" value="Unassembled WGS sequence"/>
</dbReference>
<gene>
    <name evidence="1" type="ORF">DL762_009660</name>
</gene>
<evidence type="ECO:0000313" key="1">
    <source>
        <dbReference type="EMBL" id="RYO76850.1"/>
    </source>
</evidence>
<organism evidence="1 2">
    <name type="scientific">Monosporascus cannonballus</name>
    <dbReference type="NCBI Taxonomy" id="155416"/>
    <lineage>
        <taxon>Eukaryota</taxon>
        <taxon>Fungi</taxon>
        <taxon>Dikarya</taxon>
        <taxon>Ascomycota</taxon>
        <taxon>Pezizomycotina</taxon>
        <taxon>Sordariomycetes</taxon>
        <taxon>Xylariomycetidae</taxon>
        <taxon>Xylariales</taxon>
        <taxon>Xylariales incertae sedis</taxon>
        <taxon>Monosporascus</taxon>
    </lineage>
</organism>
<name>A0ABY0GTL7_9PEZI</name>
<sequence>MCDPPTYVLRDNGQGDCPMCRDILESVQAVWAEHRERWSQENGLPAGELARINREIRESRAAIRATGVAGGPDHRAQNEYAARQEAILEEARELDTKLQGLDDEWVEDLRIIRGFRTVPEVSIQSYIRRRQRARDAMTRRTWDTFPDHQQAIIDELYAEHREAAGLSDDGLE</sequence>
<comment type="caution">
    <text evidence="1">The sequence shown here is derived from an EMBL/GenBank/DDBJ whole genome shotgun (WGS) entry which is preliminary data.</text>
</comment>